<reference evidence="1 2" key="1">
    <citation type="submission" date="2017-11" db="EMBL/GenBank/DDBJ databases">
        <title>Comparitive Functional Genomics of Dry Heat Resistant strains isolated from the Viking Spacecraft.</title>
        <authorList>
            <person name="Seuylemezian A."/>
            <person name="Cooper K."/>
            <person name="Vaishampayan P."/>
        </authorList>
    </citation>
    <scope>NUCLEOTIDE SEQUENCE [LARGE SCALE GENOMIC DNA]</scope>
    <source>
        <strain evidence="1 2">V1-29</strain>
    </source>
</reference>
<accession>A0A2N5MAR0</accession>
<organism evidence="1 2">
    <name type="scientific">Peribacillus deserti</name>
    <dbReference type="NCBI Taxonomy" id="673318"/>
    <lineage>
        <taxon>Bacteria</taxon>
        <taxon>Bacillati</taxon>
        <taxon>Bacillota</taxon>
        <taxon>Bacilli</taxon>
        <taxon>Bacillales</taxon>
        <taxon>Bacillaceae</taxon>
        <taxon>Peribacillus</taxon>
    </lineage>
</organism>
<keyword evidence="2" id="KW-1185">Reference proteome</keyword>
<name>A0A2N5MAR0_9BACI</name>
<protein>
    <submittedName>
        <fullName evidence="1">Uncharacterized protein</fullName>
    </submittedName>
</protein>
<dbReference type="AlphaFoldDB" id="A0A2N5MAR0"/>
<dbReference type="RefSeq" id="WP_101640094.1">
    <property type="nucleotide sequence ID" value="NZ_PGUY01000007.1"/>
</dbReference>
<evidence type="ECO:0000313" key="2">
    <source>
        <dbReference type="Proteomes" id="UP000234748"/>
    </source>
</evidence>
<sequence>MNVLDAKIINTQYGMETYLDFVENVEVKELHYSTEIAPFYEITIGVEYFLLKEEKYYDSRKNYFRIRMNADMSCMTLRETKTESLFAVKNEFERDATKELVGEWLIKTNAFNQVINDLIEQKKMENVQTEEHIQIVLGTIRFLDKLLKLNTEVILGANVERDPEYAH</sequence>
<proteinExistence type="predicted"/>
<evidence type="ECO:0000313" key="1">
    <source>
        <dbReference type="EMBL" id="PLT31452.1"/>
    </source>
</evidence>
<comment type="caution">
    <text evidence="1">The sequence shown here is derived from an EMBL/GenBank/DDBJ whole genome shotgun (WGS) entry which is preliminary data.</text>
</comment>
<dbReference type="OrthoDB" id="2719547at2"/>
<dbReference type="EMBL" id="PGUY01000007">
    <property type="protein sequence ID" value="PLT31452.1"/>
    <property type="molecule type" value="Genomic_DNA"/>
</dbReference>
<dbReference type="Proteomes" id="UP000234748">
    <property type="component" value="Unassembled WGS sequence"/>
</dbReference>
<gene>
    <name evidence="1" type="ORF">CUU66_02425</name>
</gene>